<evidence type="ECO:0000313" key="1">
    <source>
        <dbReference type="EMBL" id="AMD19636.1"/>
    </source>
</evidence>
<evidence type="ECO:0000313" key="2">
    <source>
        <dbReference type="Proteomes" id="UP000243052"/>
    </source>
</evidence>
<gene>
    <name evidence="1" type="ORF">AW171_hschr31477</name>
</gene>
<protein>
    <submittedName>
        <fullName evidence="1">HCL515Wp</fullName>
    </submittedName>
</protein>
<name>A0A120K1R9_9SACH</name>
<dbReference type="RefSeq" id="XP_017986632.1">
    <property type="nucleotide sequence ID" value="XM_018131480.1"/>
</dbReference>
<sequence>MVATLIRSLLRDWKRMQHTGLRGNSSENREEVNGNANNILPYIKPQDNNVHIWHVVLYDDLQELEIYCMCYFKVRNDAEPTVVMRCCTPNSCVPMNRNVCLSYLSPILSQGWLAFYAQLRSMFFECVEHRESGELMKTWNRVVCKEFGWNFPTLMDNYNVTQEGLNYVNELLANENFSMRKKRERLNQGFKFQLEGLSPQNDLLACDNGARGGSASSDDACLTRSVKRQTLQGRPLSRLNEIEDDDYRRKRQ</sequence>
<reference evidence="1 2" key="1">
    <citation type="submission" date="2016-01" db="EMBL/GenBank/DDBJ databases">
        <title>Genome sequence of the yeast Holleya sinecauda.</title>
        <authorList>
            <person name="Dietrich F.S."/>
        </authorList>
    </citation>
    <scope>NUCLEOTIDE SEQUENCE [LARGE SCALE GENOMIC DNA]</scope>
    <source>
        <strain evidence="1 2">ATCC 58844</strain>
    </source>
</reference>
<keyword evidence="2" id="KW-1185">Reference proteome</keyword>
<dbReference type="Proteomes" id="UP000243052">
    <property type="component" value="Chromosome iii"/>
</dbReference>
<accession>A0A120K1R9</accession>
<proteinExistence type="predicted"/>
<dbReference type="OrthoDB" id="4064925at2759"/>
<dbReference type="AlphaFoldDB" id="A0A120K1R9"/>
<dbReference type="EMBL" id="CP014243">
    <property type="protein sequence ID" value="AMD19636.1"/>
    <property type="molecule type" value="Genomic_DNA"/>
</dbReference>
<organism evidence="1 2">
    <name type="scientific">Eremothecium sinecaudum</name>
    <dbReference type="NCBI Taxonomy" id="45286"/>
    <lineage>
        <taxon>Eukaryota</taxon>
        <taxon>Fungi</taxon>
        <taxon>Dikarya</taxon>
        <taxon>Ascomycota</taxon>
        <taxon>Saccharomycotina</taxon>
        <taxon>Saccharomycetes</taxon>
        <taxon>Saccharomycetales</taxon>
        <taxon>Saccharomycetaceae</taxon>
        <taxon>Eremothecium</taxon>
    </lineage>
</organism>
<dbReference type="GeneID" id="28722841"/>